<comment type="similarity">
    <text evidence="2">Belongs to the RseB family.</text>
</comment>
<name>A0A1Y6EPX9_9GAMM</name>
<reference evidence="9" key="1">
    <citation type="submission" date="2017-04" db="EMBL/GenBank/DDBJ databases">
        <authorList>
            <person name="Varghese N."/>
            <person name="Submissions S."/>
        </authorList>
    </citation>
    <scope>NUCLEOTIDE SEQUENCE [LARGE SCALE GENOMIC DNA]</scope>
</reference>
<feature type="domain" description="MucB/RseB C-terminal" evidence="7">
    <location>
        <begin position="258"/>
        <end position="344"/>
    </location>
</feature>
<gene>
    <name evidence="8" type="ORF">SAMN06297229_1063</name>
</gene>
<evidence type="ECO:0000259" key="7">
    <source>
        <dbReference type="Pfam" id="PF17188"/>
    </source>
</evidence>
<dbReference type="OrthoDB" id="7067274at2"/>
<evidence type="ECO:0000313" key="9">
    <source>
        <dbReference type="Proteomes" id="UP000194450"/>
    </source>
</evidence>
<feature type="domain" description="MucB/RseB N-terminal" evidence="6">
    <location>
        <begin position="60"/>
        <end position="227"/>
    </location>
</feature>
<dbReference type="InterPro" id="IPR033434">
    <property type="entry name" value="MucB/RseB_N"/>
</dbReference>
<evidence type="ECO:0000259" key="6">
    <source>
        <dbReference type="Pfam" id="PF03888"/>
    </source>
</evidence>
<evidence type="ECO:0000256" key="4">
    <source>
        <dbReference type="ARBA" id="ARBA00022764"/>
    </source>
</evidence>
<organism evidence="8 9">
    <name type="scientific">Pseudidiomarina planktonica</name>
    <dbReference type="NCBI Taxonomy" id="1323738"/>
    <lineage>
        <taxon>Bacteria</taxon>
        <taxon>Pseudomonadati</taxon>
        <taxon>Pseudomonadota</taxon>
        <taxon>Gammaproteobacteria</taxon>
        <taxon>Alteromonadales</taxon>
        <taxon>Idiomarinaceae</taxon>
        <taxon>Pseudidiomarina</taxon>
    </lineage>
</organism>
<dbReference type="Gene3D" id="2.50.20.10">
    <property type="entry name" value="Lipoprotein localisation LolA/LolB/LppX"/>
    <property type="match status" value="1"/>
</dbReference>
<dbReference type="EMBL" id="FXWH01000001">
    <property type="protein sequence ID" value="SMQ64627.1"/>
    <property type="molecule type" value="Genomic_DNA"/>
</dbReference>
<evidence type="ECO:0000256" key="1">
    <source>
        <dbReference type="ARBA" id="ARBA00004418"/>
    </source>
</evidence>
<dbReference type="Pfam" id="PF03888">
    <property type="entry name" value="MucB_RseB"/>
    <property type="match status" value="1"/>
</dbReference>
<evidence type="ECO:0000313" key="8">
    <source>
        <dbReference type="EMBL" id="SMQ64627.1"/>
    </source>
</evidence>
<dbReference type="GO" id="GO:0045152">
    <property type="term" value="F:antisigma factor binding"/>
    <property type="evidence" value="ECO:0007669"/>
    <property type="project" value="TreeGrafter"/>
</dbReference>
<dbReference type="Gene3D" id="3.30.200.100">
    <property type="entry name" value="MucB/RseB, C-terminal domain"/>
    <property type="match status" value="1"/>
</dbReference>
<dbReference type="CDD" id="cd16327">
    <property type="entry name" value="RseB"/>
    <property type="match status" value="1"/>
</dbReference>
<dbReference type="PANTHER" id="PTHR38782:SF1">
    <property type="entry name" value="SIGMA-E FACTOR REGULATORY PROTEIN RSEB"/>
    <property type="match status" value="1"/>
</dbReference>
<evidence type="ECO:0000256" key="5">
    <source>
        <dbReference type="SAM" id="SignalP"/>
    </source>
</evidence>
<evidence type="ECO:0000256" key="2">
    <source>
        <dbReference type="ARBA" id="ARBA00008150"/>
    </source>
</evidence>
<dbReference type="PANTHER" id="PTHR38782">
    <property type="match status" value="1"/>
</dbReference>
<evidence type="ECO:0000256" key="3">
    <source>
        <dbReference type="ARBA" id="ARBA00022729"/>
    </source>
</evidence>
<dbReference type="InterPro" id="IPR038484">
    <property type="entry name" value="MucB/RseB_C_sf"/>
</dbReference>
<keyword evidence="4" id="KW-0574">Periplasm</keyword>
<dbReference type="InterPro" id="IPR005588">
    <property type="entry name" value="MucB_RseB"/>
</dbReference>
<accession>A0A1Y6EPX9</accession>
<dbReference type="Pfam" id="PF17188">
    <property type="entry name" value="MucB_RseB_C"/>
    <property type="match status" value="1"/>
</dbReference>
<dbReference type="PIRSF" id="PIRSF005427">
    <property type="entry name" value="RseB"/>
    <property type="match status" value="1"/>
</dbReference>
<comment type="subcellular location">
    <subcellularLocation>
        <location evidence="1">Periplasm</location>
    </subcellularLocation>
</comment>
<sequence>MTIKYATVAPLLLTGLLFSFSSAPVLALPQQATDPNTSAAIQVEEPSEADRAEYEDIGASWYNRMAQALRQLNFDAALVHVQDDRIEPLRWLHGLDESQQEVELVMRLNGPDFRVLRFDDQTAYYQPASNSYSLRSNVVHGLIPAGFYENFDQLSDYYRALPVGGARVADRDAQHIRVISRDNLRFGYSLWLDKETGMLLKSAMVTPQGDVVEQIQLTSLAIHPRFPANLEELRDVPRPPLLYDTDRLMQVRYKLLPGWLPEGFKLLRSNHHRLAMTGIRADYFLFSDGLTEFSVYIAEADAPPMQPVAISGSDSLYSLQNNEFVVTVVGSIPVPTAQRIAENIAVEPVVSTGTQP</sequence>
<dbReference type="GO" id="GO:0032885">
    <property type="term" value="P:regulation of polysaccharide biosynthetic process"/>
    <property type="evidence" value="ECO:0007669"/>
    <property type="project" value="TreeGrafter"/>
</dbReference>
<dbReference type="Proteomes" id="UP000194450">
    <property type="component" value="Unassembled WGS sequence"/>
</dbReference>
<dbReference type="InterPro" id="IPR033436">
    <property type="entry name" value="MucB/RseB_C"/>
</dbReference>
<dbReference type="GO" id="GO:0030288">
    <property type="term" value="C:outer membrane-bounded periplasmic space"/>
    <property type="evidence" value="ECO:0007669"/>
    <property type="project" value="TreeGrafter"/>
</dbReference>
<protein>
    <submittedName>
        <fullName evidence="8">Sigma E regulatory protein, MucB/RseB</fullName>
    </submittedName>
</protein>
<feature type="chain" id="PRO_5013051544" evidence="5">
    <location>
        <begin position="28"/>
        <end position="356"/>
    </location>
</feature>
<feature type="signal peptide" evidence="5">
    <location>
        <begin position="1"/>
        <end position="27"/>
    </location>
</feature>
<proteinExistence type="inferred from homology"/>
<keyword evidence="9" id="KW-1185">Reference proteome</keyword>
<keyword evidence="3 5" id="KW-0732">Signal</keyword>
<dbReference type="AlphaFoldDB" id="A0A1Y6EPX9"/>
<dbReference type="RefSeq" id="WP_086434175.1">
    <property type="nucleotide sequence ID" value="NZ_FXWH01000001.1"/>
</dbReference>